<keyword evidence="4" id="KW-0031">Aminopeptidase</keyword>
<dbReference type="STRING" id="34720.A0A151JWV4"/>
<dbReference type="GO" id="GO:0043171">
    <property type="term" value="P:peptide catabolic process"/>
    <property type="evidence" value="ECO:0007669"/>
    <property type="project" value="TreeGrafter"/>
</dbReference>
<keyword evidence="4" id="KW-0378">Hydrolase</keyword>
<proteinExistence type="inferred from homology"/>
<gene>
    <name evidence="4" type="ORF">ALC56_06959</name>
</gene>
<dbReference type="GO" id="GO:0006508">
    <property type="term" value="P:proteolysis"/>
    <property type="evidence" value="ECO:0007669"/>
    <property type="project" value="InterPro"/>
</dbReference>
<dbReference type="GO" id="GO:0098552">
    <property type="term" value="C:side of membrane"/>
    <property type="evidence" value="ECO:0007669"/>
    <property type="project" value="UniProtKB-KW"/>
</dbReference>
<dbReference type="Proteomes" id="UP000078541">
    <property type="component" value="Unassembled WGS sequence"/>
</dbReference>
<keyword evidence="5" id="KW-1185">Reference proteome</keyword>
<dbReference type="GO" id="GO:0005886">
    <property type="term" value="C:plasma membrane"/>
    <property type="evidence" value="ECO:0007669"/>
    <property type="project" value="UniProtKB-SubCell"/>
</dbReference>
<keyword evidence="4" id="KW-0645">Protease</keyword>
<organism evidence="4 5">
    <name type="scientific">Trachymyrmex septentrionalis</name>
    <dbReference type="NCBI Taxonomy" id="34720"/>
    <lineage>
        <taxon>Eukaryota</taxon>
        <taxon>Metazoa</taxon>
        <taxon>Ecdysozoa</taxon>
        <taxon>Arthropoda</taxon>
        <taxon>Hexapoda</taxon>
        <taxon>Insecta</taxon>
        <taxon>Pterygota</taxon>
        <taxon>Neoptera</taxon>
        <taxon>Endopterygota</taxon>
        <taxon>Hymenoptera</taxon>
        <taxon>Apocrita</taxon>
        <taxon>Aculeata</taxon>
        <taxon>Formicoidea</taxon>
        <taxon>Formicidae</taxon>
        <taxon>Myrmicinae</taxon>
        <taxon>Trachymyrmex</taxon>
    </lineage>
</organism>
<reference evidence="4 5" key="1">
    <citation type="submission" date="2016-03" db="EMBL/GenBank/DDBJ databases">
        <title>Trachymyrmex septentrionalis WGS genome.</title>
        <authorList>
            <person name="Nygaard S."/>
            <person name="Hu H."/>
            <person name="Boomsma J."/>
            <person name="Zhang G."/>
        </authorList>
    </citation>
    <scope>NUCLEOTIDE SEQUENCE [LARGE SCALE GENOMIC DNA]</scope>
    <source>
        <strain evidence="4">Tsep2-gDNA-1</strain>
        <tissue evidence="4">Whole body</tissue>
    </source>
</reference>
<dbReference type="SUPFAM" id="SSF63737">
    <property type="entry name" value="Leukotriene A4 hydrolase N-terminal domain"/>
    <property type="match status" value="1"/>
</dbReference>
<evidence type="ECO:0000313" key="4">
    <source>
        <dbReference type="EMBL" id="KYN38653.1"/>
    </source>
</evidence>
<protein>
    <submittedName>
        <fullName evidence="4">Endoplasmic reticulum aminopeptidase 1</fullName>
    </submittedName>
</protein>
<evidence type="ECO:0000313" key="5">
    <source>
        <dbReference type="Proteomes" id="UP000078541"/>
    </source>
</evidence>
<sequence length="615" mass="72713">MDFYLTNGVNYIELNTKGLKAYYTGRIFFDYENLHLSQKKIHGLFNNKSAFITLDHTFTRGCEYYSYHLLMKFVGTITDNTGGFFKIPYENDIGEKKWIIVAGDFQGIGAQQIFPSLDESALRANFTISVTHQPNYIALSNAKITRTETRENNVAITTYFETTDKISPYQVAIVLSELPNCFDSTWRWRCRRYVQLKDIKYAQDLVENFIPYLRTVFKNSKLPRKIDYVVIPGFKDEGLESWGLVLYRESLVLYDEKLDTAARKFELARMVAHKMVYQFFGNLISQSKWSDLWLNEGIATFYAMKFLNKVYINPQLMDLLTVQFQHESLRLNDYYDMPLVPKIDTSSNNTTFFPLTHYVKGYYRINYDNDNWEKLARYLNSTEYMNIHVLNRAQIIDDAYFFLLRNKLEYSFFEQLTSYLSNETNYVAWYPMFKILENMSGFFPFSNSTRVKEHFQKILIFLLFNIGYVDLENESDFTKCLRHEAVKWACVLNSQECMAVATSDLIRLYEKPKLHQIFPGWKEWTYCKGIMKANNITWNKVLNEEKKPLNNQLLEFLTCSKSDTIIINYINLLTSRYFTDVKQRIVIFHSIIAKHIDNDLVFKYILQNFEKIVPR</sequence>
<accession>A0A151JWV4</accession>
<dbReference type="PANTHER" id="PTHR11533:SF299">
    <property type="entry name" value="AMINOPEPTIDASE"/>
    <property type="match status" value="1"/>
</dbReference>
<dbReference type="GO" id="GO:0008270">
    <property type="term" value="F:zinc ion binding"/>
    <property type="evidence" value="ECO:0007669"/>
    <property type="project" value="InterPro"/>
</dbReference>
<dbReference type="Pfam" id="PF17900">
    <property type="entry name" value="Peptidase_M1_N"/>
    <property type="match status" value="1"/>
</dbReference>
<evidence type="ECO:0000259" key="2">
    <source>
        <dbReference type="Pfam" id="PF11838"/>
    </source>
</evidence>
<evidence type="ECO:0000259" key="3">
    <source>
        <dbReference type="Pfam" id="PF17900"/>
    </source>
</evidence>
<dbReference type="PANTHER" id="PTHR11533">
    <property type="entry name" value="PROTEASE M1 ZINC METALLOPROTEASE"/>
    <property type="match status" value="1"/>
</dbReference>
<dbReference type="Gene3D" id="3.30.2010.30">
    <property type="match status" value="1"/>
</dbReference>
<evidence type="ECO:0000256" key="1">
    <source>
        <dbReference type="ARBA" id="ARBA00010136"/>
    </source>
</evidence>
<dbReference type="GO" id="GO:0005737">
    <property type="term" value="C:cytoplasm"/>
    <property type="evidence" value="ECO:0007669"/>
    <property type="project" value="TreeGrafter"/>
</dbReference>
<name>A0A151JWV4_9HYME</name>
<comment type="similarity">
    <text evidence="1">Belongs to the peptidase M1 family.</text>
</comment>
<dbReference type="Gene3D" id="2.60.40.1730">
    <property type="entry name" value="tricorn interacting facor f3 domain"/>
    <property type="match status" value="1"/>
</dbReference>
<dbReference type="Pfam" id="PF11838">
    <property type="entry name" value="ERAP1_C"/>
    <property type="match status" value="1"/>
</dbReference>
<dbReference type="GO" id="GO:0042277">
    <property type="term" value="F:peptide binding"/>
    <property type="evidence" value="ECO:0007669"/>
    <property type="project" value="TreeGrafter"/>
</dbReference>
<dbReference type="PRINTS" id="PR00756">
    <property type="entry name" value="ALADIPTASE"/>
</dbReference>
<dbReference type="InterPro" id="IPR050344">
    <property type="entry name" value="Peptidase_M1_aminopeptidases"/>
</dbReference>
<feature type="domain" description="ERAP1-like C-terminal" evidence="2">
    <location>
        <begin position="360"/>
        <end position="613"/>
    </location>
</feature>
<feature type="domain" description="Aminopeptidase N-like N-terminal" evidence="3">
    <location>
        <begin position="6"/>
        <end position="169"/>
    </location>
</feature>
<dbReference type="Gene3D" id="1.25.50.20">
    <property type="match status" value="1"/>
</dbReference>
<dbReference type="InterPro" id="IPR045357">
    <property type="entry name" value="Aminopeptidase_N-like_N"/>
</dbReference>
<dbReference type="GO" id="GO:0005615">
    <property type="term" value="C:extracellular space"/>
    <property type="evidence" value="ECO:0007669"/>
    <property type="project" value="TreeGrafter"/>
</dbReference>
<dbReference type="InterPro" id="IPR042097">
    <property type="entry name" value="Aminopeptidase_N-like_N_sf"/>
</dbReference>
<dbReference type="InterPro" id="IPR024571">
    <property type="entry name" value="ERAP1-like_C_dom"/>
</dbReference>
<dbReference type="InterPro" id="IPR001930">
    <property type="entry name" value="Peptidase_M1"/>
</dbReference>
<dbReference type="EMBL" id="KQ981647">
    <property type="protein sequence ID" value="KYN38653.1"/>
    <property type="molecule type" value="Genomic_DNA"/>
</dbReference>
<dbReference type="SUPFAM" id="SSF55486">
    <property type="entry name" value="Metalloproteases ('zincins'), catalytic domain"/>
    <property type="match status" value="1"/>
</dbReference>
<dbReference type="GO" id="GO:0070006">
    <property type="term" value="F:metalloaminopeptidase activity"/>
    <property type="evidence" value="ECO:0007669"/>
    <property type="project" value="TreeGrafter"/>
</dbReference>
<dbReference type="AlphaFoldDB" id="A0A151JWV4"/>